<protein>
    <recommendedName>
        <fullName evidence="4">Spaetzle domain-containing protein</fullName>
    </recommendedName>
</protein>
<dbReference type="Proteomes" id="UP000639338">
    <property type="component" value="Unassembled WGS sequence"/>
</dbReference>
<keyword evidence="6" id="KW-1185">Reference proteome</keyword>
<dbReference type="EMBL" id="JACMRX010000001">
    <property type="protein sequence ID" value="KAF7996827.1"/>
    <property type="molecule type" value="Genomic_DNA"/>
</dbReference>
<keyword evidence="3" id="KW-0325">Glycoprotein</keyword>
<evidence type="ECO:0000313" key="5">
    <source>
        <dbReference type="EMBL" id="KAF7996827.1"/>
    </source>
</evidence>
<dbReference type="GO" id="GO:0045087">
    <property type="term" value="P:innate immune response"/>
    <property type="evidence" value="ECO:0007669"/>
    <property type="project" value="TreeGrafter"/>
</dbReference>
<reference evidence="5 6" key="1">
    <citation type="submission" date="2020-08" db="EMBL/GenBank/DDBJ databases">
        <title>Aphidius gifuensis genome sequencing and assembly.</title>
        <authorList>
            <person name="Du Z."/>
        </authorList>
    </citation>
    <scope>NUCLEOTIDE SEQUENCE [LARGE SCALE GENOMIC DNA]</scope>
    <source>
        <strain evidence="5">YNYX2018</strain>
        <tissue evidence="5">Adults</tissue>
    </source>
</reference>
<dbReference type="OrthoDB" id="6359065at2759"/>
<comment type="caution">
    <text evidence="5">The sequence shown here is derived from an EMBL/GenBank/DDBJ whole genome shotgun (WGS) entry which is preliminary data.</text>
</comment>
<dbReference type="PANTHER" id="PTHR23199:SF12">
    <property type="entry name" value="NEUROTROPHIN 1-RELATED"/>
    <property type="match status" value="1"/>
</dbReference>
<evidence type="ECO:0000259" key="4">
    <source>
        <dbReference type="Pfam" id="PF16077"/>
    </source>
</evidence>
<evidence type="ECO:0000256" key="3">
    <source>
        <dbReference type="ARBA" id="ARBA00023180"/>
    </source>
</evidence>
<dbReference type="Pfam" id="PF16077">
    <property type="entry name" value="Spaetzle"/>
    <property type="match status" value="1"/>
</dbReference>
<dbReference type="GO" id="GO:0021556">
    <property type="term" value="P:central nervous system formation"/>
    <property type="evidence" value="ECO:0007669"/>
    <property type="project" value="TreeGrafter"/>
</dbReference>
<evidence type="ECO:0000313" key="6">
    <source>
        <dbReference type="Proteomes" id="UP000639338"/>
    </source>
</evidence>
<dbReference type="PANTHER" id="PTHR23199">
    <property type="entry name" value="NEUROTROPHIN 1-RELATED"/>
    <property type="match status" value="1"/>
</dbReference>
<dbReference type="InterPro" id="IPR029034">
    <property type="entry name" value="Cystine-knot_cytokine"/>
</dbReference>
<evidence type="ECO:0000256" key="2">
    <source>
        <dbReference type="ARBA" id="ARBA00023157"/>
    </source>
</evidence>
<dbReference type="AlphaFoldDB" id="A0A835CUV0"/>
<dbReference type="GO" id="GO:0008083">
    <property type="term" value="F:growth factor activity"/>
    <property type="evidence" value="ECO:0007669"/>
    <property type="project" value="TreeGrafter"/>
</dbReference>
<dbReference type="InterPro" id="IPR032104">
    <property type="entry name" value="Spaetzle"/>
</dbReference>
<proteinExistence type="predicted"/>
<dbReference type="SUPFAM" id="SSF57501">
    <property type="entry name" value="Cystine-knot cytokines"/>
    <property type="match status" value="1"/>
</dbReference>
<name>A0A835CUV0_APHGI</name>
<dbReference type="Gene3D" id="2.10.90.10">
    <property type="entry name" value="Cystine-knot cytokines"/>
    <property type="match status" value="1"/>
</dbReference>
<keyword evidence="1" id="KW-0732">Signal</keyword>
<dbReference type="GO" id="GO:0005615">
    <property type="term" value="C:extracellular space"/>
    <property type="evidence" value="ECO:0007669"/>
    <property type="project" value="UniProtKB-ARBA"/>
</dbReference>
<gene>
    <name evidence="5" type="ORF">HCN44_002473</name>
</gene>
<sequence length="176" mass="20104">MFLLFTETTSHFVNVSNNLQELTETSICKLTGLCEAASENELKLIEKAITTISAKNIDVNPISDKLSPEVLKSMEIDNSYNLCSSKIQLLRPVKVLSEKKTWELVLNNAEFEQAIRVKICKAPEKPCNWPSQPNYKSWCHQEYSSRILYSVRLDGTIFKENFQIPSGCCCYGKWLE</sequence>
<dbReference type="InterPro" id="IPR052444">
    <property type="entry name" value="Spz/Toll_ligand-like"/>
</dbReference>
<accession>A0A835CUV0</accession>
<feature type="domain" description="Spaetzle" evidence="4">
    <location>
        <begin position="81"/>
        <end position="171"/>
    </location>
</feature>
<organism evidence="5 6">
    <name type="scientific">Aphidius gifuensis</name>
    <name type="common">Parasitoid wasp</name>
    <dbReference type="NCBI Taxonomy" id="684658"/>
    <lineage>
        <taxon>Eukaryota</taxon>
        <taxon>Metazoa</taxon>
        <taxon>Ecdysozoa</taxon>
        <taxon>Arthropoda</taxon>
        <taxon>Hexapoda</taxon>
        <taxon>Insecta</taxon>
        <taxon>Pterygota</taxon>
        <taxon>Neoptera</taxon>
        <taxon>Endopterygota</taxon>
        <taxon>Hymenoptera</taxon>
        <taxon>Apocrita</taxon>
        <taxon>Ichneumonoidea</taxon>
        <taxon>Braconidae</taxon>
        <taxon>Aphidiinae</taxon>
        <taxon>Aphidius</taxon>
    </lineage>
</organism>
<dbReference type="GO" id="GO:0005121">
    <property type="term" value="F:Toll binding"/>
    <property type="evidence" value="ECO:0007669"/>
    <property type="project" value="TreeGrafter"/>
</dbReference>
<evidence type="ECO:0000256" key="1">
    <source>
        <dbReference type="ARBA" id="ARBA00022729"/>
    </source>
</evidence>
<keyword evidence="2" id="KW-1015">Disulfide bond</keyword>